<evidence type="ECO:0000256" key="1">
    <source>
        <dbReference type="ARBA" id="ARBA00001933"/>
    </source>
</evidence>
<protein>
    <recommendedName>
        <fullName evidence="3 8">Cysteine desulfurase</fullName>
        <ecNumber evidence="3 8">2.8.1.7</ecNumber>
    </recommendedName>
</protein>
<dbReference type="PROSITE" id="PS00595">
    <property type="entry name" value="AA_TRANSFER_CLASS_5"/>
    <property type="match status" value="1"/>
</dbReference>
<evidence type="ECO:0000259" key="9">
    <source>
        <dbReference type="Pfam" id="PF00266"/>
    </source>
</evidence>
<comment type="caution">
    <text evidence="10">The sequence shown here is derived from an EMBL/GenBank/DDBJ whole genome shotgun (WGS) entry which is preliminary data.</text>
</comment>
<sequence>MSEAATLTRKADFPGLVTEVGKPWHYLDTAASAQKPQVVVDAMSRALGRDYATVHRGVYGRSARMTLGYEAARRRVADFIGARSENEVVFVRGATEAINLVAAAWGMTRIGQGDRIILSTLEHHSNIVPWQMLAERTGAEIEVCPLTADGQIDLGGLEALLSPRTKLVALAHVSNVLGSVLDARRAAELAHSVGAKILLDGCQAAPRMKLDMAALDCDFYVFSGHKLYGPTGIGVLWAREDILAHMPPYQGGGAMIEKVAFDGTTYAPPPQRFEAGTPMITEAIALHAAIDYVDAFGPDRLFAHEAALAAQLRAELRKLNAVTLFGPEESAGIVSFALDGVHPHDLGTILDEEHVAIRAGHHCAQPLMEHLGVPATTRASFGLYSDEDDIAALMRGIERTRRIFG</sequence>
<dbReference type="Proteomes" id="UP000448199">
    <property type="component" value="Unassembled WGS sequence"/>
</dbReference>
<dbReference type="Pfam" id="PF00266">
    <property type="entry name" value="Aminotran_5"/>
    <property type="match status" value="1"/>
</dbReference>
<dbReference type="EC" id="2.8.1.7" evidence="3 8"/>
<keyword evidence="5 8" id="KW-0663">Pyridoxal phosphate</keyword>
<comment type="function">
    <text evidence="8">Catalyzes the removal of elemental sulfur and selenium atoms from L-cysteine, L-cystine, L-selenocysteine, and L-selenocystine to produce L-alanine.</text>
</comment>
<evidence type="ECO:0000256" key="7">
    <source>
        <dbReference type="RuleBase" id="RU004504"/>
    </source>
</evidence>
<dbReference type="InterPro" id="IPR015421">
    <property type="entry name" value="PyrdxlP-dep_Trfase_major"/>
</dbReference>
<keyword evidence="11" id="KW-1185">Reference proteome</keyword>
<comment type="similarity">
    <text evidence="2 8">Belongs to the class-V pyridoxal-phosphate-dependent aminotransferase family. Csd subfamily.</text>
</comment>
<dbReference type="Gene3D" id="3.90.1150.10">
    <property type="entry name" value="Aspartate Aminotransferase, domain 1"/>
    <property type="match status" value="1"/>
</dbReference>
<evidence type="ECO:0000256" key="2">
    <source>
        <dbReference type="ARBA" id="ARBA00010447"/>
    </source>
</evidence>
<dbReference type="GO" id="GO:0030170">
    <property type="term" value="F:pyridoxal phosphate binding"/>
    <property type="evidence" value="ECO:0007669"/>
    <property type="project" value="UniProtKB-UniRule"/>
</dbReference>
<gene>
    <name evidence="10" type="primary">sufS</name>
    <name evidence="10" type="ORF">GRI69_06785</name>
</gene>
<evidence type="ECO:0000256" key="5">
    <source>
        <dbReference type="ARBA" id="ARBA00022898"/>
    </source>
</evidence>
<dbReference type="Gene3D" id="3.40.640.10">
    <property type="entry name" value="Type I PLP-dependent aspartate aminotransferase-like (Major domain)"/>
    <property type="match status" value="1"/>
</dbReference>
<dbReference type="EMBL" id="WTYC01000003">
    <property type="protein sequence ID" value="MXO47957.1"/>
    <property type="molecule type" value="Genomic_DNA"/>
</dbReference>
<comment type="cofactor">
    <cofactor evidence="1 7">
        <name>pyridoxal 5'-phosphate</name>
        <dbReference type="ChEBI" id="CHEBI:597326"/>
    </cofactor>
</comment>
<evidence type="ECO:0000256" key="8">
    <source>
        <dbReference type="RuleBase" id="RU004506"/>
    </source>
</evidence>
<dbReference type="RefSeq" id="WP_160727518.1">
    <property type="nucleotide sequence ID" value="NZ_WTYC01000003.1"/>
</dbReference>
<organism evidence="10 11">
    <name type="scientific">Qipengyuania vulgaris</name>
    <dbReference type="NCBI Taxonomy" id="291985"/>
    <lineage>
        <taxon>Bacteria</taxon>
        <taxon>Pseudomonadati</taxon>
        <taxon>Pseudomonadota</taxon>
        <taxon>Alphaproteobacteria</taxon>
        <taxon>Sphingomonadales</taxon>
        <taxon>Erythrobacteraceae</taxon>
        <taxon>Qipengyuania</taxon>
    </lineage>
</organism>
<comment type="catalytic activity">
    <reaction evidence="6 8">
        <text>(sulfur carrier)-H + L-cysteine = (sulfur carrier)-SH + L-alanine</text>
        <dbReference type="Rhea" id="RHEA:43892"/>
        <dbReference type="Rhea" id="RHEA-COMP:14737"/>
        <dbReference type="Rhea" id="RHEA-COMP:14739"/>
        <dbReference type="ChEBI" id="CHEBI:29917"/>
        <dbReference type="ChEBI" id="CHEBI:35235"/>
        <dbReference type="ChEBI" id="CHEBI:57972"/>
        <dbReference type="ChEBI" id="CHEBI:64428"/>
        <dbReference type="EC" id="2.8.1.7"/>
    </reaction>
</comment>
<dbReference type="GO" id="GO:0006534">
    <property type="term" value="P:cysteine metabolic process"/>
    <property type="evidence" value="ECO:0007669"/>
    <property type="project" value="UniProtKB-UniRule"/>
</dbReference>
<accession>A0A844XRT2</accession>
<reference evidence="10 11" key="1">
    <citation type="submission" date="2019-12" db="EMBL/GenBank/DDBJ databases">
        <title>Genomic-based taxomic classification of the family Erythrobacteraceae.</title>
        <authorList>
            <person name="Xu L."/>
        </authorList>
    </citation>
    <scope>NUCLEOTIDE SEQUENCE [LARGE SCALE GENOMIC DNA]</scope>
    <source>
        <strain evidence="10 11">DSM 17792</strain>
    </source>
</reference>
<keyword evidence="4 8" id="KW-0808">Transferase</keyword>
<evidence type="ECO:0000256" key="3">
    <source>
        <dbReference type="ARBA" id="ARBA00012239"/>
    </source>
</evidence>
<dbReference type="InterPro" id="IPR010970">
    <property type="entry name" value="Cys_dSase_SufS"/>
</dbReference>
<dbReference type="InterPro" id="IPR000192">
    <property type="entry name" value="Aminotrans_V_dom"/>
</dbReference>
<proteinExistence type="inferred from homology"/>
<dbReference type="InterPro" id="IPR020578">
    <property type="entry name" value="Aminotrans_V_PyrdxlP_BS"/>
</dbReference>
<evidence type="ECO:0000256" key="6">
    <source>
        <dbReference type="ARBA" id="ARBA00050776"/>
    </source>
</evidence>
<dbReference type="PANTHER" id="PTHR43586:SF8">
    <property type="entry name" value="CYSTEINE DESULFURASE 1, CHLOROPLASTIC"/>
    <property type="match status" value="1"/>
</dbReference>
<evidence type="ECO:0000256" key="4">
    <source>
        <dbReference type="ARBA" id="ARBA00022679"/>
    </source>
</evidence>
<dbReference type="PANTHER" id="PTHR43586">
    <property type="entry name" value="CYSTEINE DESULFURASE"/>
    <property type="match status" value="1"/>
</dbReference>
<evidence type="ECO:0000313" key="11">
    <source>
        <dbReference type="Proteomes" id="UP000448199"/>
    </source>
</evidence>
<evidence type="ECO:0000313" key="10">
    <source>
        <dbReference type="EMBL" id="MXO47957.1"/>
    </source>
</evidence>
<dbReference type="NCBIfam" id="TIGR01979">
    <property type="entry name" value="sufS"/>
    <property type="match status" value="1"/>
</dbReference>
<dbReference type="GO" id="GO:0031071">
    <property type="term" value="F:cysteine desulfurase activity"/>
    <property type="evidence" value="ECO:0007669"/>
    <property type="project" value="UniProtKB-UniRule"/>
</dbReference>
<dbReference type="AlphaFoldDB" id="A0A844XRT2"/>
<feature type="domain" description="Aminotransferase class V" evidence="9">
    <location>
        <begin position="25"/>
        <end position="393"/>
    </location>
</feature>
<dbReference type="InterPro" id="IPR015424">
    <property type="entry name" value="PyrdxlP-dep_Trfase"/>
</dbReference>
<dbReference type="OrthoDB" id="9804366at2"/>
<dbReference type="SUPFAM" id="SSF53383">
    <property type="entry name" value="PLP-dependent transferases"/>
    <property type="match status" value="1"/>
</dbReference>
<dbReference type="InterPro" id="IPR015422">
    <property type="entry name" value="PyrdxlP-dep_Trfase_small"/>
</dbReference>
<dbReference type="CDD" id="cd06453">
    <property type="entry name" value="SufS_like"/>
    <property type="match status" value="1"/>
</dbReference>
<name>A0A844XRT2_9SPHN</name>